<evidence type="ECO:0000313" key="5">
    <source>
        <dbReference type="Proteomes" id="UP000559256"/>
    </source>
</evidence>
<dbReference type="GO" id="GO:0005737">
    <property type="term" value="C:cytoplasm"/>
    <property type="evidence" value="ECO:0007669"/>
    <property type="project" value="TreeGrafter"/>
</dbReference>
<gene>
    <name evidence="4" type="ORF">D9758_011785</name>
</gene>
<name>A0A8H5CYF3_9AGAR</name>
<feature type="region of interest" description="Disordered" evidence="2">
    <location>
        <begin position="800"/>
        <end position="821"/>
    </location>
</feature>
<dbReference type="SUPFAM" id="SSF49879">
    <property type="entry name" value="SMAD/FHA domain"/>
    <property type="match status" value="1"/>
</dbReference>
<feature type="region of interest" description="Disordered" evidence="2">
    <location>
        <begin position="383"/>
        <end position="537"/>
    </location>
</feature>
<feature type="compositionally biased region" description="Basic and acidic residues" evidence="2">
    <location>
        <begin position="394"/>
        <end position="406"/>
    </location>
</feature>
<feature type="domain" description="FHA" evidence="3">
    <location>
        <begin position="36"/>
        <end position="92"/>
    </location>
</feature>
<accession>A0A8H5CYF3</accession>
<dbReference type="Proteomes" id="UP000559256">
    <property type="component" value="Unassembled WGS sequence"/>
</dbReference>
<dbReference type="InterPro" id="IPR008984">
    <property type="entry name" value="SMAD_FHA_dom_sf"/>
</dbReference>
<feature type="region of interest" description="Disordered" evidence="2">
    <location>
        <begin position="263"/>
        <end position="329"/>
    </location>
</feature>
<protein>
    <recommendedName>
        <fullName evidence="3">FHA domain-containing protein</fullName>
    </recommendedName>
</protein>
<evidence type="ECO:0000256" key="1">
    <source>
        <dbReference type="SAM" id="Coils"/>
    </source>
</evidence>
<feature type="compositionally biased region" description="Low complexity" evidence="2">
    <location>
        <begin position="312"/>
        <end position="329"/>
    </location>
</feature>
<keyword evidence="5" id="KW-1185">Reference proteome</keyword>
<dbReference type="OrthoDB" id="687730at2759"/>
<proteinExistence type="predicted"/>
<dbReference type="PROSITE" id="PS50006">
    <property type="entry name" value="FHA_DOMAIN"/>
    <property type="match status" value="1"/>
</dbReference>
<feature type="compositionally biased region" description="Polar residues" evidence="2">
    <location>
        <begin position="516"/>
        <end position="531"/>
    </location>
</feature>
<dbReference type="SMART" id="SM00240">
    <property type="entry name" value="FHA"/>
    <property type="match status" value="1"/>
</dbReference>
<comment type="caution">
    <text evidence="4">The sequence shown here is derived from an EMBL/GenBank/DDBJ whole genome shotgun (WGS) entry which is preliminary data.</text>
</comment>
<evidence type="ECO:0000259" key="3">
    <source>
        <dbReference type="PROSITE" id="PS50006"/>
    </source>
</evidence>
<feature type="coiled-coil region" evidence="1">
    <location>
        <begin position="538"/>
        <end position="586"/>
    </location>
</feature>
<feature type="compositionally biased region" description="Pro residues" evidence="2">
    <location>
        <begin position="272"/>
        <end position="284"/>
    </location>
</feature>
<keyword evidence="1" id="KW-0175">Coiled coil</keyword>
<feature type="region of interest" description="Disordered" evidence="2">
    <location>
        <begin position="598"/>
        <end position="621"/>
    </location>
</feature>
<feature type="compositionally biased region" description="Low complexity" evidence="2">
    <location>
        <begin position="285"/>
        <end position="299"/>
    </location>
</feature>
<feature type="compositionally biased region" description="Pro residues" evidence="2">
    <location>
        <begin position="300"/>
        <end position="311"/>
    </location>
</feature>
<feature type="compositionally biased region" description="Basic and acidic residues" evidence="2">
    <location>
        <begin position="808"/>
        <end position="821"/>
    </location>
</feature>
<feature type="region of interest" description="Disordered" evidence="2">
    <location>
        <begin position="687"/>
        <end position="758"/>
    </location>
</feature>
<dbReference type="Gene3D" id="2.60.200.20">
    <property type="match status" value="1"/>
</dbReference>
<feature type="compositionally biased region" description="Basic and acidic residues" evidence="2">
    <location>
        <begin position="611"/>
        <end position="621"/>
    </location>
</feature>
<feature type="compositionally biased region" description="Basic residues" evidence="2">
    <location>
        <begin position="722"/>
        <end position="741"/>
    </location>
</feature>
<dbReference type="InterPro" id="IPR000253">
    <property type="entry name" value="FHA_dom"/>
</dbReference>
<dbReference type="AlphaFoldDB" id="A0A8H5CYF3"/>
<reference evidence="4 5" key="1">
    <citation type="journal article" date="2020" name="ISME J.">
        <title>Uncovering the hidden diversity of litter-decomposition mechanisms in mushroom-forming fungi.</title>
        <authorList>
            <person name="Floudas D."/>
            <person name="Bentzer J."/>
            <person name="Ahren D."/>
            <person name="Johansson T."/>
            <person name="Persson P."/>
            <person name="Tunlid A."/>
        </authorList>
    </citation>
    <scope>NUCLEOTIDE SEQUENCE [LARGE SCALE GENOMIC DNA]</scope>
    <source>
        <strain evidence="4 5">CBS 291.85</strain>
    </source>
</reference>
<feature type="region of interest" description="Disordered" evidence="2">
    <location>
        <begin position="147"/>
        <end position="228"/>
    </location>
</feature>
<evidence type="ECO:0000256" key="2">
    <source>
        <dbReference type="SAM" id="MobiDB-lite"/>
    </source>
</evidence>
<feature type="compositionally biased region" description="Low complexity" evidence="2">
    <location>
        <begin position="147"/>
        <end position="190"/>
    </location>
</feature>
<organism evidence="4 5">
    <name type="scientific">Tetrapyrgos nigripes</name>
    <dbReference type="NCBI Taxonomy" id="182062"/>
    <lineage>
        <taxon>Eukaryota</taxon>
        <taxon>Fungi</taxon>
        <taxon>Dikarya</taxon>
        <taxon>Basidiomycota</taxon>
        <taxon>Agaricomycotina</taxon>
        <taxon>Agaricomycetes</taxon>
        <taxon>Agaricomycetidae</taxon>
        <taxon>Agaricales</taxon>
        <taxon>Marasmiineae</taxon>
        <taxon>Marasmiaceae</taxon>
        <taxon>Tetrapyrgos</taxon>
    </lineage>
</organism>
<sequence length="855" mass="94244">MPAPAPFPPPFPALYLYPLNDSFVPKHISLAHSQRVKIGRQTNAKTTPGERNGYFDSKVLSRQHAEVWEEGGKIFIRDVKSSNGTFINGERLSSEGLESEPFELKSDDIVEFGIDIVGEDNKTIVHHKVAARVVCIFSEQDAQMAARAEQHQMQQMQQYSPGSSSMNASNSGTLMNQPGPSSAGPGSASSFNFSGQQPPRRPQLAQQGIAGMGGMGGSMRPPGKSGLTFDHIINRLQGELQKSRETGAELHTVATTMNEIHDTLAGGNLPANAPPHPHNLPPVRQPSQQQQQQPQAQPSDAPPVSSPPQPEPSNNDSSTTSDDASSPSSALLLELQNQLKETQASLSLHVEKIRALEGALKEQDAMRHEVDSLHEMMKAVQHREISQRSIDGPSPEKPRRSSRDGFDVFDEREEDFDDNESVATVMAHELERVEEEDEDEVAEDMEPPRNRVDELDMELLGEENISNDEVDAEQEDQDREADQEARRQRQEELGRPRTPEPTGLGMNNRESRTRSKTLTGRHPSSLQQSHVPPSHAVIDEFNTRLASLTAQLESALELSSNLQAQHSTAQGTIASLESKVESLEALVKATLVAQQQQAPVVEAPPSPPPVEEEKPSAEELARESLTSMVMEWKKSVEGQWSNVQEEWNQERERLNRAREEWESKTRMVDAGLERMERIQKIVSSRDDAYLNGNGDASSRHSISGGLVTPPSPRSLSSDSNRPRRRRSSSGRGRTGLRKRSLSRGAETDDTEATLANDEPHSFDKTKLVKRALHLTGIHEDDAIGVRSLVTPEPSLKSLSMSGVSFDPSELRRNSDPLPPIKHDYSPNRVNIQTAMGVLVLSVAAAAVVWRVKPET</sequence>
<dbReference type="PANTHER" id="PTHR15715">
    <property type="entry name" value="CENTROSOMAL PROTEIN OF 170 KDA"/>
    <property type="match status" value="1"/>
</dbReference>
<feature type="compositionally biased region" description="Basic and acidic residues" evidence="2">
    <location>
        <begin position="480"/>
        <end position="498"/>
    </location>
</feature>
<feature type="compositionally biased region" description="Acidic residues" evidence="2">
    <location>
        <begin position="432"/>
        <end position="445"/>
    </location>
</feature>
<evidence type="ECO:0000313" key="4">
    <source>
        <dbReference type="EMBL" id="KAF5349358.1"/>
    </source>
</evidence>
<dbReference type="PANTHER" id="PTHR15715:SF37">
    <property type="entry name" value="LD47843P"/>
    <property type="match status" value="1"/>
</dbReference>
<dbReference type="EMBL" id="JAACJM010000082">
    <property type="protein sequence ID" value="KAF5349358.1"/>
    <property type="molecule type" value="Genomic_DNA"/>
</dbReference>
<dbReference type="InterPro" id="IPR051176">
    <property type="entry name" value="Cent_Immune-Sig_Mod"/>
</dbReference>
<feature type="compositionally biased region" description="Acidic residues" evidence="2">
    <location>
        <begin position="407"/>
        <end position="420"/>
    </location>
</feature>
<feature type="compositionally biased region" description="Acidic residues" evidence="2">
    <location>
        <begin position="455"/>
        <end position="479"/>
    </location>
</feature>
<dbReference type="Pfam" id="PF00498">
    <property type="entry name" value="FHA"/>
    <property type="match status" value="1"/>
</dbReference>